<keyword evidence="2" id="KW-1133">Transmembrane helix</keyword>
<feature type="transmembrane region" description="Helical" evidence="2">
    <location>
        <begin position="25"/>
        <end position="46"/>
    </location>
</feature>
<evidence type="ECO:0000259" key="3">
    <source>
        <dbReference type="SMART" id="SM00854"/>
    </source>
</evidence>
<reference evidence="4 5" key="1">
    <citation type="journal article" date="2015" name="Nature">
        <title>rRNA introns, odd ribosomes, and small enigmatic genomes across a large radiation of phyla.</title>
        <authorList>
            <person name="Brown C.T."/>
            <person name="Hug L.A."/>
            <person name="Thomas B.C."/>
            <person name="Sharon I."/>
            <person name="Castelle C.J."/>
            <person name="Singh A."/>
            <person name="Wilkins M.J."/>
            <person name="Williams K.H."/>
            <person name="Banfield J.F."/>
        </authorList>
    </citation>
    <scope>NUCLEOTIDE SEQUENCE [LARGE SCALE GENOMIC DNA]</scope>
</reference>
<feature type="domain" description="Capsule synthesis protein CapA" evidence="3">
    <location>
        <begin position="69"/>
        <end position="292"/>
    </location>
</feature>
<dbReference type="STRING" id="1618337.UT28_C0001G0874"/>
<dbReference type="CDD" id="cd07381">
    <property type="entry name" value="MPP_CapA"/>
    <property type="match status" value="1"/>
</dbReference>
<dbReference type="SMART" id="SM00854">
    <property type="entry name" value="PGA_cap"/>
    <property type="match status" value="1"/>
</dbReference>
<dbReference type="Gene3D" id="3.60.21.10">
    <property type="match status" value="1"/>
</dbReference>
<comment type="similarity">
    <text evidence="1">Belongs to the CapA family.</text>
</comment>
<keyword evidence="2" id="KW-0812">Transmembrane</keyword>
<dbReference type="PANTHER" id="PTHR33393">
    <property type="entry name" value="POLYGLUTAMINE SYNTHESIS ACCESSORY PROTEIN RV0574C-RELATED"/>
    <property type="match status" value="1"/>
</dbReference>
<dbReference type="InterPro" id="IPR052169">
    <property type="entry name" value="CW_Biosynth-Accessory"/>
</dbReference>
<keyword evidence="2" id="KW-0472">Membrane</keyword>
<name>A0A0G4B3V9_9BACT</name>
<dbReference type="Pfam" id="PF09587">
    <property type="entry name" value="PGA_cap"/>
    <property type="match status" value="1"/>
</dbReference>
<protein>
    <recommendedName>
        <fullName evidence="3">Capsule synthesis protein CapA domain-containing protein</fullName>
    </recommendedName>
</protein>
<gene>
    <name evidence="4" type="ORF">UT28_C0001G0874</name>
</gene>
<dbReference type="PANTHER" id="PTHR33393:SF11">
    <property type="entry name" value="POLYGLUTAMINE SYNTHESIS ACCESSORY PROTEIN RV0574C-RELATED"/>
    <property type="match status" value="1"/>
</dbReference>
<dbReference type="EMBL" id="CP011213">
    <property type="protein sequence ID" value="AKM82651.1"/>
    <property type="molecule type" value="Genomic_DNA"/>
</dbReference>
<evidence type="ECO:0000313" key="5">
    <source>
        <dbReference type="Proteomes" id="UP000035648"/>
    </source>
</evidence>
<dbReference type="InterPro" id="IPR029052">
    <property type="entry name" value="Metallo-depent_PP-like"/>
</dbReference>
<dbReference type="Proteomes" id="UP000035648">
    <property type="component" value="Chromosome"/>
</dbReference>
<dbReference type="AlphaFoldDB" id="A0A0G4B3V9"/>
<dbReference type="KEGG" id="bbgw:UT28_C0001G0874"/>
<evidence type="ECO:0000256" key="2">
    <source>
        <dbReference type="SAM" id="Phobius"/>
    </source>
</evidence>
<sequence length="361" mass="40689">MKILFLLFYYQRTTIVLMKKERSKILFTFFYFFSSVIIVALGVFIFSPEKALIKNLDTAPKRATEKTFNFIIGGDVMLGRAVAWHFDNDVTKAFENLPAEIFADKDLAMVNLEGPISSENIKPDPTANNFTFNFPVNSINTLNYLNLNAVSLGNNHSENQGSAGLNTTRDLLAKNDIVAIGSEKNFDDNSVSEFKGSGINLSVITINTLASKDDLTASIEKEKARGNLVMVFPHWGNEYQSTHSSSQQQLARSWIDAGADIIIGSHPHVLQDAEIYNNKLIFYSLGNLIFDQNFSEETQRGMILAGKFVNEEVEITFLPTKIAKYQVSLLQEKEKELSIAIYRRYLGEKYFINKDTITINQ</sequence>
<dbReference type="SUPFAM" id="SSF56300">
    <property type="entry name" value="Metallo-dependent phosphatases"/>
    <property type="match status" value="1"/>
</dbReference>
<evidence type="ECO:0000256" key="1">
    <source>
        <dbReference type="ARBA" id="ARBA00005662"/>
    </source>
</evidence>
<accession>A0A0G4B3V9</accession>
<proteinExistence type="inferred from homology"/>
<evidence type="ECO:0000313" key="4">
    <source>
        <dbReference type="EMBL" id="AKM82651.1"/>
    </source>
</evidence>
<dbReference type="InterPro" id="IPR019079">
    <property type="entry name" value="Capsule_synth_CapA"/>
</dbReference>
<organism evidence="4 5">
    <name type="scientific">Berkelbacteria bacterium GW2011_GWE1_39_12</name>
    <dbReference type="NCBI Taxonomy" id="1618337"/>
    <lineage>
        <taxon>Bacteria</taxon>
        <taxon>Candidatus Berkelbacteria</taxon>
    </lineage>
</organism>